<accession>A0A336MKH3</accession>
<keyword evidence="1" id="KW-1133">Transmembrane helix</keyword>
<organism evidence="2">
    <name type="scientific">Culicoides sonorensis</name>
    <name type="common">Biting midge</name>
    <dbReference type="NCBI Taxonomy" id="179676"/>
    <lineage>
        <taxon>Eukaryota</taxon>
        <taxon>Metazoa</taxon>
        <taxon>Ecdysozoa</taxon>
        <taxon>Arthropoda</taxon>
        <taxon>Hexapoda</taxon>
        <taxon>Insecta</taxon>
        <taxon>Pterygota</taxon>
        <taxon>Neoptera</taxon>
        <taxon>Endopterygota</taxon>
        <taxon>Diptera</taxon>
        <taxon>Nematocera</taxon>
        <taxon>Chironomoidea</taxon>
        <taxon>Ceratopogonidae</taxon>
        <taxon>Ceratopogoninae</taxon>
        <taxon>Culicoides</taxon>
        <taxon>Monoculicoides</taxon>
    </lineage>
</organism>
<evidence type="ECO:0000256" key="1">
    <source>
        <dbReference type="SAM" id="Phobius"/>
    </source>
</evidence>
<evidence type="ECO:0000313" key="2">
    <source>
        <dbReference type="EMBL" id="SSX28877.1"/>
    </source>
</evidence>
<name>A0A336MKH3_CULSO</name>
<feature type="transmembrane region" description="Helical" evidence="1">
    <location>
        <begin position="200"/>
        <end position="224"/>
    </location>
</feature>
<proteinExistence type="predicted"/>
<gene>
    <name evidence="2" type="primary">CSON000585</name>
</gene>
<dbReference type="AlphaFoldDB" id="A0A336MKH3"/>
<dbReference type="EMBL" id="UFQT01001092">
    <property type="protein sequence ID" value="SSX28877.1"/>
    <property type="molecule type" value="Genomic_DNA"/>
</dbReference>
<keyword evidence="1" id="KW-0812">Transmembrane</keyword>
<feature type="transmembrane region" description="Helical" evidence="1">
    <location>
        <begin position="67"/>
        <end position="89"/>
    </location>
</feature>
<reference evidence="2" key="1">
    <citation type="submission" date="2018-07" db="EMBL/GenBank/DDBJ databases">
        <authorList>
            <person name="Quirk P.G."/>
            <person name="Krulwich T.A."/>
        </authorList>
    </citation>
    <scope>NUCLEOTIDE SEQUENCE</scope>
</reference>
<keyword evidence="1" id="KW-0472">Membrane</keyword>
<feature type="transmembrane region" description="Helical" evidence="1">
    <location>
        <begin position="151"/>
        <end position="180"/>
    </location>
</feature>
<dbReference type="VEuPathDB" id="VectorBase:CSON000585"/>
<protein>
    <submittedName>
        <fullName evidence="2">CSON000585 protein</fullName>
    </submittedName>
</protein>
<sequence length="263" mass="30798">MNIVDEDPDPLCCCEYFDRHEQRNHIFLCCCQCTELDEICERLITCKTVDRKLKKEMWFTFKDRLRIPYPGGARLLLCESLLPLFLIILRHYSTSGLQSALASDDDSATVLIMPEDKNSNTSKDCNTSNDEEGEYELWICSNITYYNYKYYIAACCLGTVTFLWYSNLVITTVCHPFPVFRVFNVEILMPDDCSDVYDQYDIALCFVGALYALVLAVFCFIKFIQELYYITKSIAFSNWHSDEQHQRHSRKNCINNWRSFLCN</sequence>